<dbReference type="OrthoDB" id="10579734at2759"/>
<organism evidence="2 3">
    <name type="scientific">Penicillium rubens (strain ATCC 28089 / DSM 1075 / NRRL 1951 / Wisconsin 54-1255)</name>
    <name type="common">Penicillium chrysogenum</name>
    <dbReference type="NCBI Taxonomy" id="500485"/>
    <lineage>
        <taxon>Eukaryota</taxon>
        <taxon>Fungi</taxon>
        <taxon>Dikarya</taxon>
        <taxon>Ascomycota</taxon>
        <taxon>Pezizomycotina</taxon>
        <taxon>Eurotiomycetes</taxon>
        <taxon>Eurotiomycetidae</taxon>
        <taxon>Eurotiales</taxon>
        <taxon>Aspergillaceae</taxon>
        <taxon>Penicillium</taxon>
        <taxon>Penicillium chrysogenum species complex</taxon>
    </lineage>
</organism>
<dbReference type="EMBL" id="AM920433">
    <property type="protein sequence ID" value="CAP94419.1"/>
    <property type="molecule type" value="Genomic_DNA"/>
</dbReference>
<sequence length="114" mass="12865">MHRLASISYTRTAKRRHLASRLPYHRARAFSPLILILRGYNYTHWHRLSQSCGKGSHQALLSRITALSIYTKVGSQRHPQLSVFATVETGVRDPRTPDSGMPTPVSKISDGLRD</sequence>
<accession>B6HCP0</accession>
<dbReference type="VEuPathDB" id="FungiDB:PCH_Pc18g01950"/>
<dbReference type="AlphaFoldDB" id="B6HCP0"/>
<feature type="region of interest" description="Disordered" evidence="1">
    <location>
        <begin position="87"/>
        <end position="114"/>
    </location>
</feature>
<protein>
    <submittedName>
        <fullName evidence="2">Uncharacterized protein</fullName>
    </submittedName>
</protein>
<keyword evidence="3" id="KW-1185">Reference proteome</keyword>
<dbReference type="Proteomes" id="UP000000724">
    <property type="component" value="Contig Pc00c18"/>
</dbReference>
<reference evidence="2 3" key="1">
    <citation type="journal article" date="2008" name="Nat. Biotechnol.">
        <title>Genome sequencing and analysis of the filamentous fungus Penicillium chrysogenum.</title>
        <authorList>
            <person name="van den Berg M.A."/>
            <person name="Albang R."/>
            <person name="Albermann K."/>
            <person name="Badger J.H."/>
            <person name="Daran J.-M."/>
            <person name="Driessen A.J.M."/>
            <person name="Garcia-Estrada C."/>
            <person name="Fedorova N.D."/>
            <person name="Harris D.M."/>
            <person name="Heijne W.H.M."/>
            <person name="Joardar V.S."/>
            <person name="Kiel J.A.K.W."/>
            <person name="Kovalchuk A."/>
            <person name="Martin J.F."/>
            <person name="Nierman W.C."/>
            <person name="Nijland J.G."/>
            <person name="Pronk J.T."/>
            <person name="Roubos J.A."/>
            <person name="van der Klei I.J."/>
            <person name="van Peij N.N.M.E."/>
            <person name="Veenhuis M."/>
            <person name="von Doehren H."/>
            <person name="Wagner C."/>
            <person name="Wortman J.R."/>
            <person name="Bovenberg R.A.L."/>
        </authorList>
    </citation>
    <scope>NUCLEOTIDE SEQUENCE [LARGE SCALE GENOMIC DNA]</scope>
    <source>
        <strain evidence="3">ATCC 28089 / DSM 1075 / NRRL 1951 / Wisconsin 54-1255</strain>
    </source>
</reference>
<evidence type="ECO:0000313" key="3">
    <source>
        <dbReference type="Proteomes" id="UP000000724"/>
    </source>
</evidence>
<proteinExistence type="predicted"/>
<evidence type="ECO:0000256" key="1">
    <source>
        <dbReference type="SAM" id="MobiDB-lite"/>
    </source>
</evidence>
<evidence type="ECO:0000313" key="2">
    <source>
        <dbReference type="EMBL" id="CAP94419.1"/>
    </source>
</evidence>
<gene>
    <name evidence="2" type="ORF">Pc18g01950</name>
    <name evidence="2" type="ORF">PCH_Pc18g01950</name>
</gene>
<dbReference type="HOGENOM" id="CLU_2121855_0_0_1"/>
<name>B6HCP0_PENRW</name>